<evidence type="ECO:0000313" key="3">
    <source>
        <dbReference type="Proteomes" id="UP000322667"/>
    </source>
</evidence>
<keyword evidence="3" id="KW-1185">Reference proteome</keyword>
<accession>A0A5D2LP32</accession>
<evidence type="ECO:0000313" key="2">
    <source>
        <dbReference type="EMBL" id="TYH80730.1"/>
    </source>
</evidence>
<dbReference type="EMBL" id="CM017625">
    <property type="protein sequence ID" value="TYH80730.1"/>
    <property type="molecule type" value="Genomic_DNA"/>
</dbReference>
<protein>
    <submittedName>
        <fullName evidence="2">Uncharacterized protein</fullName>
    </submittedName>
</protein>
<evidence type="ECO:0000256" key="1">
    <source>
        <dbReference type="SAM" id="MobiDB-lite"/>
    </source>
</evidence>
<gene>
    <name evidence="2" type="ORF">ES332_D03G151800v1</name>
</gene>
<name>A0A5D2LP32_GOSTO</name>
<dbReference type="Proteomes" id="UP000322667">
    <property type="component" value="Chromosome D03"/>
</dbReference>
<reference evidence="2 3" key="1">
    <citation type="submission" date="2019-07" db="EMBL/GenBank/DDBJ databases">
        <title>WGS assembly of Gossypium tomentosum.</title>
        <authorList>
            <person name="Chen Z.J."/>
            <person name="Sreedasyam A."/>
            <person name="Ando A."/>
            <person name="Song Q."/>
            <person name="De L."/>
            <person name="Hulse-Kemp A."/>
            <person name="Ding M."/>
            <person name="Ye W."/>
            <person name="Kirkbride R."/>
            <person name="Jenkins J."/>
            <person name="Plott C."/>
            <person name="Lovell J."/>
            <person name="Lin Y.-M."/>
            <person name="Vaughn R."/>
            <person name="Liu B."/>
            <person name="Li W."/>
            <person name="Simpson S."/>
            <person name="Scheffler B."/>
            <person name="Saski C."/>
            <person name="Grover C."/>
            <person name="Hu G."/>
            <person name="Conover J."/>
            <person name="Carlson J."/>
            <person name="Shu S."/>
            <person name="Boston L."/>
            <person name="Williams M."/>
            <person name="Peterson D."/>
            <person name="Mcgee K."/>
            <person name="Jones D."/>
            <person name="Wendel J."/>
            <person name="Stelly D."/>
            <person name="Grimwood J."/>
            <person name="Schmutz J."/>
        </authorList>
    </citation>
    <scope>NUCLEOTIDE SEQUENCE [LARGE SCALE GENOMIC DNA]</scope>
    <source>
        <strain evidence="2">7179.01</strain>
    </source>
</reference>
<sequence length="111" mass="12452">MMIQPSVSKFVSGYIEEEEEDRDTDTNTIEFSDPDHDEEVEAAEQECDICVDADFPGTSALLDLPPNEPSSHMHLIDEDAMGALEFPKYPDMLLTYMLISTLYFEGLPIGT</sequence>
<feature type="region of interest" description="Disordered" evidence="1">
    <location>
        <begin position="13"/>
        <end position="39"/>
    </location>
</feature>
<proteinExistence type="predicted"/>
<organism evidence="2 3">
    <name type="scientific">Gossypium tomentosum</name>
    <name type="common">Hawaiian cotton</name>
    <name type="synonym">Gossypium sandvicense</name>
    <dbReference type="NCBI Taxonomy" id="34277"/>
    <lineage>
        <taxon>Eukaryota</taxon>
        <taxon>Viridiplantae</taxon>
        <taxon>Streptophyta</taxon>
        <taxon>Embryophyta</taxon>
        <taxon>Tracheophyta</taxon>
        <taxon>Spermatophyta</taxon>
        <taxon>Magnoliopsida</taxon>
        <taxon>eudicotyledons</taxon>
        <taxon>Gunneridae</taxon>
        <taxon>Pentapetalae</taxon>
        <taxon>rosids</taxon>
        <taxon>malvids</taxon>
        <taxon>Malvales</taxon>
        <taxon>Malvaceae</taxon>
        <taxon>Malvoideae</taxon>
        <taxon>Gossypium</taxon>
    </lineage>
</organism>
<dbReference type="AlphaFoldDB" id="A0A5D2LP32"/>